<name>A0A4Q9BAW1_9BACT</name>
<reference evidence="2 3" key="1">
    <citation type="submission" date="2019-02" db="EMBL/GenBank/DDBJ databases">
        <title>Genome of a new Bacteroidetes strain.</title>
        <authorList>
            <person name="Pitt A."/>
        </authorList>
    </citation>
    <scope>NUCLEOTIDE SEQUENCE [LARGE SCALE GENOMIC DNA]</scope>
    <source>
        <strain evidence="2 3">103A-SOEBACH</strain>
    </source>
</reference>
<evidence type="ECO:0000313" key="3">
    <source>
        <dbReference type="Proteomes" id="UP000293583"/>
    </source>
</evidence>
<dbReference type="Gene3D" id="3.30.70.100">
    <property type="match status" value="1"/>
</dbReference>
<accession>A0A4Q9BAW1</accession>
<evidence type="ECO:0000313" key="2">
    <source>
        <dbReference type="EMBL" id="TBH73249.1"/>
    </source>
</evidence>
<dbReference type="InterPro" id="IPR011008">
    <property type="entry name" value="Dimeric_a/b-barrel"/>
</dbReference>
<dbReference type="RefSeq" id="WP_130896670.1">
    <property type="nucleotide sequence ID" value="NZ_CP049835.1"/>
</dbReference>
<sequence>MFVHIVNFWLKKGLSAEDIALFEAGVQSLADVETVDVFSVGKPAKTDRPVIDRSYDYCLLTTFEEEKGHDYYQTAPIHLEFIKNCAHLWDKVLIYDSESM</sequence>
<dbReference type="Pfam" id="PF07876">
    <property type="entry name" value="Dabb"/>
    <property type="match status" value="1"/>
</dbReference>
<dbReference type="AlphaFoldDB" id="A0A4Q9BAW1"/>
<proteinExistence type="predicted"/>
<protein>
    <submittedName>
        <fullName evidence="2">Dabb family protein</fullName>
    </submittedName>
</protein>
<comment type="caution">
    <text evidence="2">The sequence shown here is derived from an EMBL/GenBank/DDBJ whole genome shotgun (WGS) entry which is preliminary data.</text>
</comment>
<dbReference type="PROSITE" id="PS51502">
    <property type="entry name" value="S_R_A_B_BARREL"/>
    <property type="match status" value="1"/>
</dbReference>
<feature type="domain" description="Stress-response A/B barrel" evidence="1">
    <location>
        <begin position="2"/>
        <end position="97"/>
    </location>
</feature>
<dbReference type="Proteomes" id="UP000293583">
    <property type="component" value="Unassembled WGS sequence"/>
</dbReference>
<gene>
    <name evidence="2" type="ORF">EWU20_07715</name>
</gene>
<keyword evidence="3" id="KW-1185">Reference proteome</keyword>
<evidence type="ECO:0000259" key="1">
    <source>
        <dbReference type="PROSITE" id="PS51502"/>
    </source>
</evidence>
<dbReference type="SUPFAM" id="SSF54909">
    <property type="entry name" value="Dimeric alpha+beta barrel"/>
    <property type="match status" value="1"/>
</dbReference>
<dbReference type="EMBL" id="SEWY01000003">
    <property type="protein sequence ID" value="TBH73249.1"/>
    <property type="molecule type" value="Genomic_DNA"/>
</dbReference>
<dbReference type="OrthoDB" id="7189263at2"/>
<dbReference type="InterPro" id="IPR013097">
    <property type="entry name" value="Dabb"/>
</dbReference>
<dbReference type="SMART" id="SM00886">
    <property type="entry name" value="Dabb"/>
    <property type="match status" value="1"/>
</dbReference>
<organism evidence="2 3">
    <name type="scientific">Aquirufa antheringensis</name>
    <dbReference type="NCBI Taxonomy" id="2516559"/>
    <lineage>
        <taxon>Bacteria</taxon>
        <taxon>Pseudomonadati</taxon>
        <taxon>Bacteroidota</taxon>
        <taxon>Cytophagia</taxon>
        <taxon>Cytophagales</taxon>
        <taxon>Flectobacillaceae</taxon>
        <taxon>Aquirufa</taxon>
    </lineage>
</organism>